<keyword evidence="1" id="KW-0472">Membrane</keyword>
<organism evidence="4">
    <name type="scientific">Lactobacillus acidophilus (strain ATCC 700396 / NCK56 / N2 / NCFM)</name>
    <dbReference type="NCBI Taxonomy" id="272621"/>
    <lineage>
        <taxon>Bacteria</taxon>
        <taxon>Bacillati</taxon>
        <taxon>Bacillota</taxon>
        <taxon>Bacilli</taxon>
        <taxon>Lactobacillales</taxon>
        <taxon>Lactobacillaceae</taxon>
        <taxon>Lactobacillus</taxon>
    </lineage>
</organism>
<dbReference type="RefSeq" id="WP_003548090.1">
    <property type="nucleotide sequence ID" value="NC_006814.3"/>
</dbReference>
<feature type="transmembrane region" description="Helical" evidence="1">
    <location>
        <begin position="6"/>
        <end position="28"/>
    </location>
</feature>
<dbReference type="EMBL" id="CP000033">
    <property type="protein sequence ID" value="AAV43240.1"/>
    <property type="molecule type" value="Genomic_DNA"/>
</dbReference>
<proteinExistence type="predicted"/>
<keyword evidence="1" id="KW-0812">Transmembrane</keyword>
<dbReference type="STRING" id="272621.LBA1415"/>
<protein>
    <recommendedName>
        <fullName evidence="2">EAL domain-containing protein</fullName>
    </recommendedName>
</protein>
<dbReference type="KEGG" id="lac:LBA1415"/>
<dbReference type="GeneID" id="93289510"/>
<name>Q5FJ84_LACAC</name>
<evidence type="ECO:0000313" key="3">
    <source>
        <dbReference type="EMBL" id="AAV43240.1"/>
    </source>
</evidence>
<dbReference type="eggNOG" id="COG2200">
    <property type="taxonomic scope" value="Bacteria"/>
</dbReference>
<dbReference type="OrthoDB" id="8731447at2"/>
<dbReference type="HOGENOM" id="CLU_089605_1_0_9"/>
<feature type="domain" description="EAL" evidence="2">
    <location>
        <begin position="90"/>
        <end position="263"/>
    </location>
</feature>
<dbReference type="SUPFAM" id="SSF141868">
    <property type="entry name" value="EAL domain-like"/>
    <property type="match status" value="1"/>
</dbReference>
<dbReference type="InterPro" id="IPR001633">
    <property type="entry name" value="EAL_dom"/>
</dbReference>
<evidence type="ECO:0000313" key="4">
    <source>
        <dbReference type="Proteomes" id="UP000006381"/>
    </source>
</evidence>
<sequence length="267" mass="31938">MVKLISILTIVFIIFTIICILFCIEAYFRYRQKTGIDEDKNYTNNYKYFVQKIYDKNDKLTAYELLLREYNYQEKQWQLPKDVNNFPLNLVAEAVEKQHHQFADDVGMLTINMTVSQLADYRAGNFLNWVMGVLPNKIIVLELDINDVLNSNLWRRRRLMKDLEILARNYPNIQVTIEGVNSSKYHYKKLIKYLPWVDYIKFNASAFNKSNDHWIDVTLAQWQRKLKKYSVKDVLARIEDENQATLAKQLKVNYRQGYHYQKPQQIK</sequence>
<dbReference type="BioCyc" id="LACI272621:G1G49-1389-MONOMER"/>
<dbReference type="AlphaFoldDB" id="Q5FJ84"/>
<dbReference type="Gene3D" id="3.20.20.450">
    <property type="entry name" value="EAL domain"/>
    <property type="match status" value="1"/>
</dbReference>
<evidence type="ECO:0000259" key="2">
    <source>
        <dbReference type="Pfam" id="PF00563"/>
    </source>
</evidence>
<dbReference type="Proteomes" id="UP000006381">
    <property type="component" value="Chromosome"/>
</dbReference>
<dbReference type="InterPro" id="IPR035919">
    <property type="entry name" value="EAL_sf"/>
</dbReference>
<dbReference type="PATRIC" id="fig|272621.13.peg.1340"/>
<accession>Q5FJ84</accession>
<keyword evidence="4" id="KW-1185">Reference proteome</keyword>
<evidence type="ECO:0000256" key="1">
    <source>
        <dbReference type="SAM" id="Phobius"/>
    </source>
</evidence>
<gene>
    <name evidence="3" type="ordered locus">LBA1415</name>
</gene>
<reference evidence="3 4" key="1">
    <citation type="journal article" date="2005" name="Proc. Natl. Acad. Sci. U.S.A.">
        <title>Complete genome sequence of the probiotic lactic acid bacterium Lactobacillus acidophilus NCFM.</title>
        <authorList>
            <person name="Altermann E."/>
            <person name="Russell W.M."/>
            <person name="Azcarate-Peril M.A."/>
            <person name="Barrangou R."/>
            <person name="Buck B.L."/>
            <person name="McAuliffe O."/>
            <person name="Souther N."/>
            <person name="Dobson A."/>
            <person name="Duong T."/>
            <person name="Callanan M."/>
            <person name="Lick S."/>
            <person name="Hamrick A."/>
            <person name="Cano R."/>
            <person name="Klaenhammer T.R."/>
        </authorList>
    </citation>
    <scope>NUCLEOTIDE SEQUENCE [LARGE SCALE GENOMIC DNA]</scope>
    <source>
        <strain evidence="4">ATCC 700396 / NCK56 / N2 / NCFM</strain>
    </source>
</reference>
<dbReference type="Pfam" id="PF00563">
    <property type="entry name" value="EAL"/>
    <property type="match status" value="1"/>
</dbReference>
<keyword evidence="1" id="KW-1133">Transmembrane helix</keyword>